<dbReference type="InterPro" id="IPR051719">
    <property type="entry name" value="CASTOR_mTORC1"/>
</dbReference>
<gene>
    <name evidence="3" type="ORF">SAMN05660297_02382</name>
</gene>
<dbReference type="SUPFAM" id="SSF55021">
    <property type="entry name" value="ACT-like"/>
    <property type="match status" value="2"/>
</dbReference>
<evidence type="ECO:0000313" key="3">
    <source>
        <dbReference type="EMBL" id="SET42706.1"/>
    </source>
</evidence>
<keyword evidence="4" id="KW-1185">Reference proteome</keyword>
<dbReference type="InterPro" id="IPR049447">
    <property type="entry name" value="A9CJY8-like_N"/>
</dbReference>
<dbReference type="PANTHER" id="PTHR31131:SF6">
    <property type="entry name" value="CASTOR ACT DOMAIN-CONTAINING PROTEIN"/>
    <property type="match status" value="1"/>
</dbReference>
<feature type="domain" description="CASTOR ACT" evidence="1">
    <location>
        <begin position="60"/>
        <end position="121"/>
    </location>
</feature>
<evidence type="ECO:0000259" key="2">
    <source>
        <dbReference type="Pfam" id="PF21631"/>
    </source>
</evidence>
<dbReference type="OrthoDB" id="5615858at2"/>
<dbReference type="PIRSF" id="PIRSF008459">
    <property type="entry name" value="UCP008459"/>
    <property type="match status" value="1"/>
</dbReference>
<protein>
    <submittedName>
        <fullName evidence="3">Uncharacterized protein</fullName>
    </submittedName>
</protein>
<evidence type="ECO:0000313" key="4">
    <source>
        <dbReference type="Proteomes" id="UP000199568"/>
    </source>
</evidence>
<dbReference type="Proteomes" id="UP000199568">
    <property type="component" value="Unassembled WGS sequence"/>
</dbReference>
<sequence length="129" mass="14705">MLGKKLVMKAIDEIYGVCRLDNNQPVPDWVKDSRFYSITRTFEELSIVCSQESIPDDVKCERDWRMLKVEGPLDFSLIGILSSISTVLAQSKISIFAISTFDTDYILLKSKDFDNAIKALNNEGYEIIE</sequence>
<dbReference type="EMBL" id="FOHU01000010">
    <property type="protein sequence ID" value="SET42706.1"/>
    <property type="molecule type" value="Genomic_DNA"/>
</dbReference>
<dbReference type="Gene3D" id="3.30.2130.10">
    <property type="entry name" value="VC0802-like"/>
    <property type="match status" value="1"/>
</dbReference>
<dbReference type="InterPro" id="IPR045865">
    <property type="entry name" value="ACT-like_dom_sf"/>
</dbReference>
<proteinExistence type="predicted"/>
<dbReference type="PANTHER" id="PTHR31131">
    <property type="entry name" value="CHROMOSOME 1, WHOLE GENOME SHOTGUN SEQUENCE"/>
    <property type="match status" value="1"/>
</dbReference>
<dbReference type="CDD" id="cd04868">
    <property type="entry name" value="ACT_AK-like"/>
    <property type="match status" value="1"/>
</dbReference>
<dbReference type="STRING" id="426128.SAMN05660297_02382"/>
<dbReference type="InterPro" id="IPR027795">
    <property type="entry name" value="CASTOR_ACT_dom"/>
</dbReference>
<organism evidence="3 4">
    <name type="scientific">Natronincola peptidivorans</name>
    <dbReference type="NCBI Taxonomy" id="426128"/>
    <lineage>
        <taxon>Bacteria</taxon>
        <taxon>Bacillati</taxon>
        <taxon>Bacillota</taxon>
        <taxon>Clostridia</taxon>
        <taxon>Peptostreptococcales</taxon>
        <taxon>Natronincolaceae</taxon>
        <taxon>Natronincola</taxon>
    </lineage>
</organism>
<accession>A0A1I0ED53</accession>
<name>A0A1I0ED53_9FIRM</name>
<dbReference type="AlphaFoldDB" id="A0A1I0ED53"/>
<feature type="domain" description="A9CJY8-like N-terminal" evidence="2">
    <location>
        <begin position="13"/>
        <end position="57"/>
    </location>
</feature>
<evidence type="ECO:0000259" key="1">
    <source>
        <dbReference type="Pfam" id="PF13840"/>
    </source>
</evidence>
<reference evidence="3 4" key="1">
    <citation type="submission" date="2016-10" db="EMBL/GenBank/DDBJ databases">
        <authorList>
            <person name="de Groot N.N."/>
        </authorList>
    </citation>
    <scope>NUCLEOTIDE SEQUENCE [LARGE SCALE GENOMIC DNA]</scope>
    <source>
        <strain evidence="3 4">DSM 18979</strain>
    </source>
</reference>
<dbReference type="Pfam" id="PF13840">
    <property type="entry name" value="ACT_7"/>
    <property type="match status" value="1"/>
</dbReference>
<dbReference type="InterPro" id="IPR016540">
    <property type="entry name" value="UCP008459"/>
</dbReference>
<dbReference type="Pfam" id="PF21631">
    <property type="entry name" value="A9CJY8-like_N"/>
    <property type="match status" value="1"/>
</dbReference>